<dbReference type="RefSeq" id="WP_094410301.1">
    <property type="nucleotide sequence ID" value="NZ_BMJZ01000003.1"/>
</dbReference>
<dbReference type="OrthoDB" id="8673316at2"/>
<dbReference type="GO" id="GO:0030288">
    <property type="term" value="C:outer membrane-bounded periplasmic space"/>
    <property type="evidence" value="ECO:0007669"/>
    <property type="project" value="TreeGrafter"/>
</dbReference>
<feature type="signal peptide" evidence="2">
    <location>
        <begin position="1"/>
        <end position="28"/>
    </location>
</feature>
<evidence type="ECO:0000256" key="2">
    <source>
        <dbReference type="SAM" id="SignalP"/>
    </source>
</evidence>
<organism evidence="3 4">
    <name type="scientific">Elstera cyanobacteriorum</name>
    <dbReference type="NCBI Taxonomy" id="2022747"/>
    <lineage>
        <taxon>Bacteria</taxon>
        <taxon>Pseudomonadati</taxon>
        <taxon>Pseudomonadota</taxon>
        <taxon>Alphaproteobacteria</taxon>
        <taxon>Rhodospirillales</taxon>
        <taxon>Rhodospirillaceae</taxon>
        <taxon>Elstera</taxon>
    </lineage>
</organism>
<evidence type="ECO:0000313" key="4">
    <source>
        <dbReference type="Proteomes" id="UP000216361"/>
    </source>
</evidence>
<gene>
    <name evidence="3" type="ORF">CHR90_16875</name>
</gene>
<dbReference type="InterPro" id="IPR006311">
    <property type="entry name" value="TAT_signal"/>
</dbReference>
<keyword evidence="1 2" id="KW-0732">Signal</keyword>
<proteinExistence type="predicted"/>
<keyword evidence="4" id="KW-1185">Reference proteome</keyword>
<dbReference type="PANTHER" id="PTHR30006:SF25">
    <property type="entry name" value="PHOSPHOGLYCERATE TRANSPORT REGULATORY PROTEIN PGTC"/>
    <property type="match status" value="1"/>
</dbReference>
<reference evidence="3 4" key="1">
    <citation type="submission" date="2017-07" db="EMBL/GenBank/DDBJ databases">
        <title>Elstera cyanobacteriorum sp. nov., a novel bacterium isolated from cyanobacterial aggregates in a eutrophic lake.</title>
        <authorList>
            <person name="Cai H."/>
        </authorList>
    </citation>
    <scope>NUCLEOTIDE SEQUENCE [LARGE SCALE GENOMIC DNA]</scope>
    <source>
        <strain evidence="3 4">TH019</strain>
    </source>
</reference>
<dbReference type="PANTHER" id="PTHR30006">
    <property type="entry name" value="THIAMINE-BINDING PERIPLASMIC PROTEIN-RELATED"/>
    <property type="match status" value="1"/>
</dbReference>
<protein>
    <submittedName>
        <fullName evidence="3">Iron ABC transporter substrate-binding protein</fullName>
    </submittedName>
</protein>
<dbReference type="Gene3D" id="3.40.190.10">
    <property type="entry name" value="Periplasmic binding protein-like II"/>
    <property type="match status" value="2"/>
</dbReference>
<evidence type="ECO:0000256" key="1">
    <source>
        <dbReference type="ARBA" id="ARBA00022729"/>
    </source>
</evidence>
<feature type="chain" id="PRO_5012784498" evidence="2">
    <location>
        <begin position="29"/>
        <end position="371"/>
    </location>
</feature>
<dbReference type="SUPFAM" id="SSF53850">
    <property type="entry name" value="Periplasmic binding protein-like II"/>
    <property type="match status" value="1"/>
</dbReference>
<dbReference type="AlphaFoldDB" id="A0A255XJU9"/>
<name>A0A255XJU9_9PROT</name>
<accession>A0A255XJU9</accession>
<dbReference type="InterPro" id="IPR006059">
    <property type="entry name" value="SBP"/>
</dbReference>
<evidence type="ECO:0000313" key="3">
    <source>
        <dbReference type="EMBL" id="OYQ16664.1"/>
    </source>
</evidence>
<dbReference type="EMBL" id="NOXS01000035">
    <property type="protein sequence ID" value="OYQ16664.1"/>
    <property type="molecule type" value="Genomic_DNA"/>
</dbReference>
<dbReference type="Proteomes" id="UP000216361">
    <property type="component" value="Unassembled WGS sequence"/>
</dbReference>
<dbReference type="PROSITE" id="PS51318">
    <property type="entry name" value="TAT"/>
    <property type="match status" value="1"/>
</dbReference>
<comment type="caution">
    <text evidence="3">The sequence shown here is derived from an EMBL/GenBank/DDBJ whole genome shotgun (WGS) entry which is preliminary data.</text>
</comment>
<dbReference type="Pfam" id="PF13416">
    <property type="entry name" value="SBP_bac_8"/>
    <property type="match status" value="1"/>
</dbReference>
<sequence length="371" mass="40281">MRSLSRRSLMSATAVGLLLTLSSGAVLAANLPAGYPADYSKIVDAAVKEGKVSIYSTTDSAIVSSLLKDFEAAFPGIKVDYSDLNSTELYNRFIAEVASGQGTADLTWSSAPDLQIKLASGGYAMAYTSPEASHLPTWANYKNTVYGTTAEPVTIIYNKRLLEPGDVPTSHEDLLKLMTTKGAALKDKVAAYDPERSGVGFYFFNQDELNWKSAWDLNRAFGKASLKLYTSAGAMVEKVRSGEHVMAYGIFGSYALATQAKDENLGIVMPRDYTLITTRAAFVPEKAKNPNAGKVFLDYLLSARAQKIIAGDAKLFGVRDDVKDGLTLQTVKEMFGATVKPIALDDSLLDGLDQTKRLKFLKQWQNAMKGQ</sequence>